<comment type="subcellular location">
    <subcellularLocation>
        <location evidence="1">Cytoplasm</location>
    </subcellularLocation>
</comment>
<dbReference type="Proteomes" id="UP000734823">
    <property type="component" value="Unassembled WGS sequence"/>
</dbReference>
<dbReference type="EMBL" id="JABVED010000015">
    <property type="protein sequence ID" value="MBC6450277.1"/>
    <property type="molecule type" value="Genomic_DNA"/>
</dbReference>
<evidence type="ECO:0000256" key="3">
    <source>
        <dbReference type="ARBA" id="ARBA00018787"/>
    </source>
</evidence>
<keyword evidence="7" id="KW-0131">Cell cycle</keyword>
<evidence type="ECO:0000313" key="11">
    <source>
        <dbReference type="Proteomes" id="UP000734823"/>
    </source>
</evidence>
<comment type="caution">
    <text evidence="10">The sequence shown here is derived from an EMBL/GenBank/DDBJ whole genome shotgun (WGS) entry which is preliminary data.</text>
</comment>
<comment type="similarity">
    <text evidence="2">Belongs to the DivIVA family.</text>
</comment>
<dbReference type="Gene3D" id="6.10.250.660">
    <property type="match status" value="2"/>
</dbReference>
<reference evidence="10 11" key="1">
    <citation type="submission" date="2020-06" db="EMBL/GenBank/DDBJ databases">
        <title>Actinokineospora xiongansis sp. nov., isolated from soil of Baiyangdian.</title>
        <authorList>
            <person name="Zhang X."/>
        </authorList>
    </citation>
    <scope>NUCLEOTIDE SEQUENCE [LARGE SCALE GENOMIC DNA]</scope>
    <source>
        <strain evidence="10 11">HBU206404</strain>
    </source>
</reference>
<dbReference type="PANTHER" id="PTHR35794">
    <property type="entry name" value="CELL DIVISION PROTEIN DIVIVA"/>
    <property type="match status" value="1"/>
</dbReference>
<feature type="region of interest" description="Disordered" evidence="9">
    <location>
        <begin position="83"/>
        <end position="151"/>
    </location>
</feature>
<evidence type="ECO:0000256" key="8">
    <source>
        <dbReference type="ARBA" id="ARBA00031737"/>
    </source>
</evidence>
<keyword evidence="4" id="KW-0963">Cytoplasm</keyword>
<evidence type="ECO:0000313" key="10">
    <source>
        <dbReference type="EMBL" id="MBC6450277.1"/>
    </source>
</evidence>
<proteinExistence type="inferred from homology"/>
<accession>A0ABR7LDA6</accession>
<evidence type="ECO:0000256" key="9">
    <source>
        <dbReference type="SAM" id="MobiDB-lite"/>
    </source>
</evidence>
<dbReference type="PANTHER" id="PTHR35794:SF2">
    <property type="entry name" value="CELL DIVISION PROTEIN DIVIVA"/>
    <property type="match status" value="1"/>
</dbReference>
<dbReference type="InterPro" id="IPR019933">
    <property type="entry name" value="DivIVA_domain"/>
</dbReference>
<dbReference type="NCBIfam" id="TIGR03544">
    <property type="entry name" value="DivI1A_domain"/>
    <property type="match status" value="2"/>
</dbReference>
<name>A0ABR7LDA6_9PSEU</name>
<keyword evidence="6" id="KW-0175">Coiled coil</keyword>
<sequence length="241" mass="25986">MSLTPEAVRAVTFDKAPFGKRGYHEDQVDDFLDLVEAALAGKGTLSSAEVRRVVFDAAPLVKRGYNEDQVDAFLDMVATEMDEREDPQVHNTEEIPPVASRPAQATPAARPAGPGQSSAPMRPMPAVRHAPGQTSAPGRPQVPAHPPAQHEAVDERVTDGQTIFLPLPPAPPGIRGYRPGEVERLARALAHAATKYDGRPTSAEIAQTRLNLTFFAGHGYDPAAVDALIAAWTKELRHRES</sequence>
<evidence type="ECO:0000256" key="1">
    <source>
        <dbReference type="ARBA" id="ARBA00004496"/>
    </source>
</evidence>
<organism evidence="10 11">
    <name type="scientific">Actinokineospora xionganensis</name>
    <dbReference type="NCBI Taxonomy" id="2684470"/>
    <lineage>
        <taxon>Bacteria</taxon>
        <taxon>Bacillati</taxon>
        <taxon>Actinomycetota</taxon>
        <taxon>Actinomycetes</taxon>
        <taxon>Pseudonocardiales</taxon>
        <taxon>Pseudonocardiaceae</taxon>
        <taxon>Actinokineospora</taxon>
    </lineage>
</organism>
<feature type="compositionally biased region" description="Low complexity" evidence="9">
    <location>
        <begin position="100"/>
        <end position="116"/>
    </location>
</feature>
<gene>
    <name evidence="10" type="ORF">GPZ80_24265</name>
</gene>
<evidence type="ECO:0000256" key="4">
    <source>
        <dbReference type="ARBA" id="ARBA00022490"/>
    </source>
</evidence>
<dbReference type="InterPro" id="IPR007793">
    <property type="entry name" value="DivIVA_fam"/>
</dbReference>
<protein>
    <recommendedName>
        <fullName evidence="3">Cell wall synthesis protein Wag31</fullName>
    </recommendedName>
    <alternativeName>
        <fullName evidence="8">Antigen 84</fullName>
    </alternativeName>
</protein>
<evidence type="ECO:0000256" key="2">
    <source>
        <dbReference type="ARBA" id="ARBA00009008"/>
    </source>
</evidence>
<dbReference type="RefSeq" id="WP_187223381.1">
    <property type="nucleotide sequence ID" value="NZ_JABVED010000015.1"/>
</dbReference>
<evidence type="ECO:0000256" key="7">
    <source>
        <dbReference type="ARBA" id="ARBA00023306"/>
    </source>
</evidence>
<keyword evidence="5" id="KW-0132">Cell division</keyword>
<evidence type="ECO:0000256" key="6">
    <source>
        <dbReference type="ARBA" id="ARBA00023054"/>
    </source>
</evidence>
<keyword evidence="11" id="KW-1185">Reference proteome</keyword>
<evidence type="ECO:0000256" key="5">
    <source>
        <dbReference type="ARBA" id="ARBA00022618"/>
    </source>
</evidence>